<proteinExistence type="predicted"/>
<evidence type="ECO:0000313" key="2">
    <source>
        <dbReference type="EMBL" id="MBF6356510.1"/>
    </source>
</evidence>
<gene>
    <name evidence="2" type="ORF">IU449_18500</name>
</gene>
<comment type="caution">
    <text evidence="2">The sequence shown here is derived from an EMBL/GenBank/DDBJ whole genome shotgun (WGS) entry which is preliminary data.</text>
</comment>
<reference evidence="2 3" key="1">
    <citation type="submission" date="2020-10" db="EMBL/GenBank/DDBJ databases">
        <title>Identification of Nocardia species via Next-generation sequencing and recognition of intraspecies genetic diversity.</title>
        <authorList>
            <person name="Li P."/>
            <person name="Li P."/>
            <person name="Lu B."/>
        </authorList>
    </citation>
    <scope>NUCLEOTIDE SEQUENCE [LARGE SCALE GENOMIC DNA]</scope>
    <source>
        <strain evidence="2 3">BJ06-0143</strain>
    </source>
</reference>
<accession>A0ABS0DEE6</accession>
<name>A0ABS0DEE6_9NOCA</name>
<evidence type="ECO:0000313" key="3">
    <source>
        <dbReference type="Proteomes" id="UP000707731"/>
    </source>
</evidence>
<dbReference type="Proteomes" id="UP000707731">
    <property type="component" value="Unassembled WGS sequence"/>
</dbReference>
<sequence>MAPTDPSKTPDLAMPDLTGKKEGDTWTALENGVEVTYSIPVGNGNKSVDRTWTNSEGGTSTNRMVDDGAGGLQSWTDSSNGPSTYMNKGEGAGTDGIYGYVYDPGSSTSGAPDVGFGGNPNLTQVEAVRYDESGNPVALLDSSRNSRGNWDSMGVDSQGNKTLFGDLPDGRGGFIPGSLVGQISPEGYGWSTDTTGTRWNVAPDPSGDPGALLRWRTESTEDGDTLGITVDSHGVEKHELRDKDSNEVRAVEFFDLDGTRTYFDVEKDTKTTFNPHDRTLTVVEHNGEITVFGDDGEVKDHKLAPGTIDLPGFIDKAIDTVGFWDPIGRGASKAGAHALIGVGGLLGWYDDYGHVLNLPTQQETLSGYGDMARQMGTEFLYLGGTFKDAQGNTIWSPDGKLDQTHAALNAYNNLSILTIGADWREFEEKPGETIGTALFGIGTFFVPGPKGLSALGQGARFGGIVDDLGRFGVTPHYPDIDLPNVGGPPLPDLDAPSLAPHMMDMPDVGAGPHQGGSLPDLGVAPRPHGDRTEPSTLGRRSPEGERAPVGPNSDPWDHPGAPFHHDPMWNPFGPKPPPGQQIPRRSDAPGAHGDPRNPERNATPESGGALDTPTFIDPDAVGPGIPWYGRPEETPPGHWPVGVYAGKNNSQWYRARPGGGLPEKVPMPEWATNGGRGSGKPSPPLSEQRILESATPPTRDGMYQNHPDWNIENIDTDSNVRGFVGDALTRAKLRLLGYQIIAAGENAKIPVPGKPGEFFKPDFIAVDRNGNLVLVESKFNKSKYQPDQFNGYSYYAENGKQLEIDLAANPDLLDALRRNQVDTSDMVIDRVETVRWDNEWAPTDEVLRRAADDPKILGSLVDGTTKNPEWRDSALTALSELNAEAARRSFNSRDYLAAVHYQSRHQALELLRHIEPSLQALNESLMGAGAPPALPIAALRPVSARSKRPADQSMTMNIVTPAGGIRQITRAEELQSMTHAAHL</sequence>
<feature type="region of interest" description="Disordered" evidence="1">
    <location>
        <begin position="40"/>
        <end position="67"/>
    </location>
</feature>
<feature type="compositionally biased region" description="Polar residues" evidence="1">
    <location>
        <begin position="44"/>
        <end position="63"/>
    </location>
</feature>
<protein>
    <submittedName>
        <fullName evidence="2">Uncharacterized protein</fullName>
    </submittedName>
</protein>
<dbReference type="EMBL" id="JADLQN010000003">
    <property type="protein sequence ID" value="MBF6356510.1"/>
    <property type="molecule type" value="Genomic_DNA"/>
</dbReference>
<feature type="region of interest" description="Disordered" evidence="1">
    <location>
        <begin position="482"/>
        <end position="633"/>
    </location>
</feature>
<evidence type="ECO:0000256" key="1">
    <source>
        <dbReference type="SAM" id="MobiDB-lite"/>
    </source>
</evidence>
<dbReference type="RefSeq" id="WP_195003376.1">
    <property type="nucleotide sequence ID" value="NZ_JADLQN010000003.1"/>
</dbReference>
<keyword evidence="3" id="KW-1185">Reference proteome</keyword>
<feature type="region of interest" description="Disordered" evidence="1">
    <location>
        <begin position="1"/>
        <end position="23"/>
    </location>
</feature>
<organism evidence="2 3">
    <name type="scientific">Nocardia higoensis</name>
    <dbReference type="NCBI Taxonomy" id="228599"/>
    <lineage>
        <taxon>Bacteria</taxon>
        <taxon>Bacillati</taxon>
        <taxon>Actinomycetota</taxon>
        <taxon>Actinomycetes</taxon>
        <taxon>Mycobacteriales</taxon>
        <taxon>Nocardiaceae</taxon>
        <taxon>Nocardia</taxon>
    </lineage>
</organism>
<feature type="region of interest" description="Disordered" evidence="1">
    <location>
        <begin position="659"/>
        <end position="688"/>
    </location>
</feature>